<gene>
    <name evidence="3" type="ordered locus">Bphyt_1079</name>
</gene>
<feature type="chain" id="PRO_5002782403" description="Lysozyme inhibitor LprI-like N-terminal domain-containing protein" evidence="1">
    <location>
        <begin position="28"/>
        <end position="167"/>
    </location>
</feature>
<dbReference type="HOGENOM" id="CLU_1640631_0_0_4"/>
<keyword evidence="1" id="KW-0732">Signal</keyword>
<reference evidence="3 4" key="1">
    <citation type="journal article" date="2011" name="J. Bacteriol.">
        <title>Complete genome sequence of the plant growth-promoting endophyte Burkholderia phytofirmans strain PsJN.</title>
        <authorList>
            <person name="Weilharter A."/>
            <person name="Mitter B."/>
            <person name="Shin M.V."/>
            <person name="Chain P.S."/>
            <person name="Nowak J."/>
            <person name="Sessitsch A."/>
        </authorList>
    </citation>
    <scope>NUCLEOTIDE SEQUENCE [LARGE SCALE GENOMIC DNA]</scope>
    <source>
        <strain evidence="4">DSM 17436 / LMG 22146 / PsJN</strain>
    </source>
</reference>
<feature type="signal peptide" evidence="1">
    <location>
        <begin position="1"/>
        <end position="27"/>
    </location>
</feature>
<dbReference type="AlphaFoldDB" id="B2T1E1"/>
<dbReference type="KEGG" id="bpy:Bphyt_1079"/>
<feature type="domain" description="Lysozyme inhibitor LprI-like N-terminal" evidence="2">
    <location>
        <begin position="64"/>
        <end position="162"/>
    </location>
</feature>
<dbReference type="OrthoDB" id="9114478at2"/>
<evidence type="ECO:0000259" key="2">
    <source>
        <dbReference type="Pfam" id="PF07007"/>
    </source>
</evidence>
<name>B2T1E1_PARPJ</name>
<dbReference type="RefSeq" id="WP_012432124.1">
    <property type="nucleotide sequence ID" value="NC_010681.1"/>
</dbReference>
<dbReference type="eggNOG" id="COG3755">
    <property type="taxonomic scope" value="Bacteria"/>
</dbReference>
<dbReference type="InterPro" id="IPR009739">
    <property type="entry name" value="LprI-like_N"/>
</dbReference>
<accession>B2T1E1</accession>
<evidence type="ECO:0000313" key="3">
    <source>
        <dbReference type="EMBL" id="ACD15498.1"/>
    </source>
</evidence>
<evidence type="ECO:0000256" key="1">
    <source>
        <dbReference type="SAM" id="SignalP"/>
    </source>
</evidence>
<proteinExistence type="predicted"/>
<organism evidence="3 4">
    <name type="scientific">Paraburkholderia phytofirmans (strain DSM 17436 / LMG 22146 / PsJN)</name>
    <name type="common">Burkholderia phytofirmans</name>
    <dbReference type="NCBI Taxonomy" id="398527"/>
    <lineage>
        <taxon>Bacteria</taxon>
        <taxon>Pseudomonadati</taxon>
        <taxon>Pseudomonadota</taxon>
        <taxon>Betaproteobacteria</taxon>
        <taxon>Burkholderiales</taxon>
        <taxon>Burkholderiaceae</taxon>
        <taxon>Paraburkholderia</taxon>
    </lineage>
</organism>
<sequence precursor="true">MMRHIKKSAASILMLLVPLLFHSTASGKTIYSVGFDYRKAVPSSVYFAGKSHKEVDHLCETGEHASTADIAACSQRDYEIIFAKLKSKIKSLEDGFKKDDAELKAEDNPIASPYFEKGQNAWIEFRDNQCYAETYSLGEASMRYMTFWDCMARITRERLDDLDSAKD</sequence>
<dbReference type="Pfam" id="PF07007">
    <property type="entry name" value="LprI"/>
    <property type="match status" value="1"/>
</dbReference>
<dbReference type="Proteomes" id="UP000001739">
    <property type="component" value="Chromosome 1"/>
</dbReference>
<dbReference type="EMBL" id="CP001052">
    <property type="protein sequence ID" value="ACD15498.1"/>
    <property type="molecule type" value="Genomic_DNA"/>
</dbReference>
<dbReference type="Gene3D" id="1.20.1270.180">
    <property type="match status" value="1"/>
</dbReference>
<evidence type="ECO:0000313" key="4">
    <source>
        <dbReference type="Proteomes" id="UP000001739"/>
    </source>
</evidence>
<protein>
    <recommendedName>
        <fullName evidence="2">Lysozyme inhibitor LprI-like N-terminal domain-containing protein</fullName>
    </recommendedName>
</protein>